<dbReference type="GO" id="GO:0016020">
    <property type="term" value="C:membrane"/>
    <property type="evidence" value="ECO:0007669"/>
    <property type="project" value="InterPro"/>
</dbReference>
<dbReference type="EMBL" id="CP001089">
    <property type="protein sequence ID" value="ACD94143.1"/>
    <property type="molecule type" value="Genomic_DNA"/>
</dbReference>
<dbReference type="Pfam" id="PF02325">
    <property type="entry name" value="CCB3_YggT"/>
    <property type="match status" value="1"/>
</dbReference>
<dbReference type="KEGG" id="glo:Glov_0415"/>
<keyword evidence="4" id="KW-1185">Reference proteome</keyword>
<dbReference type="eggNOG" id="COG0762">
    <property type="taxonomic scope" value="Bacteria"/>
</dbReference>
<proteinExistence type="inferred from homology"/>
<gene>
    <name evidence="3" type="ordered locus">Glov_0415</name>
</gene>
<dbReference type="Proteomes" id="UP000002420">
    <property type="component" value="Chromosome"/>
</dbReference>
<name>B3E1Q1_TRIL1</name>
<feature type="transmembrane region" description="Helical" evidence="2">
    <location>
        <begin position="76"/>
        <end position="97"/>
    </location>
</feature>
<organism evidence="3 4">
    <name type="scientific">Trichlorobacter lovleyi (strain ATCC BAA-1151 / DSM 17278 / SZ)</name>
    <name type="common">Geobacter lovleyi</name>
    <dbReference type="NCBI Taxonomy" id="398767"/>
    <lineage>
        <taxon>Bacteria</taxon>
        <taxon>Pseudomonadati</taxon>
        <taxon>Thermodesulfobacteriota</taxon>
        <taxon>Desulfuromonadia</taxon>
        <taxon>Geobacterales</taxon>
        <taxon>Geobacteraceae</taxon>
        <taxon>Trichlorobacter</taxon>
    </lineage>
</organism>
<evidence type="ECO:0000256" key="1">
    <source>
        <dbReference type="ARBA" id="ARBA00010894"/>
    </source>
</evidence>
<dbReference type="HOGENOM" id="CLU_136788_1_0_7"/>
<keyword evidence="2" id="KW-0812">Transmembrane</keyword>
<keyword evidence="2" id="KW-0472">Membrane</keyword>
<dbReference type="InterPro" id="IPR003425">
    <property type="entry name" value="CCB3/YggT"/>
</dbReference>
<dbReference type="STRING" id="398767.Glov_0415"/>
<accession>B3E1Q1</accession>
<dbReference type="OrthoDB" id="47652at2"/>
<dbReference type="PANTHER" id="PTHR33219:SF14">
    <property type="entry name" value="PROTEIN COFACTOR ASSEMBLY OF COMPLEX C SUBUNIT B CCB3, CHLOROPLASTIC-RELATED"/>
    <property type="match status" value="1"/>
</dbReference>
<protein>
    <recommendedName>
        <fullName evidence="5">YggT family protein</fullName>
    </recommendedName>
</protein>
<evidence type="ECO:0000313" key="4">
    <source>
        <dbReference type="Proteomes" id="UP000002420"/>
    </source>
</evidence>
<dbReference type="AlphaFoldDB" id="B3E1Q1"/>
<keyword evidence="2" id="KW-1133">Transmembrane helix</keyword>
<dbReference type="PANTHER" id="PTHR33219">
    <property type="entry name" value="YLMG HOMOLOG PROTEIN 2, CHLOROPLASTIC"/>
    <property type="match status" value="1"/>
</dbReference>
<feature type="transmembrane region" description="Helical" evidence="2">
    <location>
        <begin position="20"/>
        <end position="38"/>
    </location>
</feature>
<sequence length="107" mass="12233">MILFGNILYALAKIVELADGLLTVYKYILIAAALITWVNPDPYNPIVSFLYRVTEPLLSRIRRRMPAMGPVDLSPLVAFALIYVVQIVVLNTLYQYLINYSMILKLR</sequence>
<reference evidence="3 4" key="1">
    <citation type="submission" date="2008-05" db="EMBL/GenBank/DDBJ databases">
        <title>Complete sequence of chromosome of Geobacter lovleyi SZ.</title>
        <authorList>
            <consortium name="US DOE Joint Genome Institute"/>
            <person name="Lucas S."/>
            <person name="Copeland A."/>
            <person name="Lapidus A."/>
            <person name="Glavina del Rio T."/>
            <person name="Dalin E."/>
            <person name="Tice H."/>
            <person name="Bruce D."/>
            <person name="Goodwin L."/>
            <person name="Pitluck S."/>
            <person name="Chertkov O."/>
            <person name="Meincke L."/>
            <person name="Brettin T."/>
            <person name="Detter J.C."/>
            <person name="Han C."/>
            <person name="Tapia R."/>
            <person name="Kuske C.R."/>
            <person name="Schmutz J."/>
            <person name="Larimer F."/>
            <person name="Land M."/>
            <person name="Hauser L."/>
            <person name="Kyrpides N."/>
            <person name="Mikhailova N."/>
            <person name="Sung Y."/>
            <person name="Fletcher K.E."/>
            <person name="Ritalahti K.M."/>
            <person name="Loeffler F.E."/>
            <person name="Richardson P."/>
        </authorList>
    </citation>
    <scope>NUCLEOTIDE SEQUENCE [LARGE SCALE GENOMIC DNA]</scope>
    <source>
        <strain evidence="4">ATCC BAA-1151 / DSM 17278 / SZ</strain>
    </source>
</reference>
<dbReference type="RefSeq" id="WP_012468500.1">
    <property type="nucleotide sequence ID" value="NC_010814.1"/>
</dbReference>
<evidence type="ECO:0000313" key="3">
    <source>
        <dbReference type="EMBL" id="ACD94143.1"/>
    </source>
</evidence>
<evidence type="ECO:0000256" key="2">
    <source>
        <dbReference type="SAM" id="Phobius"/>
    </source>
</evidence>
<evidence type="ECO:0008006" key="5">
    <source>
        <dbReference type="Google" id="ProtNLM"/>
    </source>
</evidence>
<comment type="similarity">
    <text evidence="1">Belongs to the YggT family.</text>
</comment>